<evidence type="ECO:0000256" key="13">
    <source>
        <dbReference type="ARBA" id="ARBA00039806"/>
    </source>
</evidence>
<evidence type="ECO:0000256" key="4">
    <source>
        <dbReference type="ARBA" id="ARBA00022692"/>
    </source>
</evidence>
<sequence length="156" mass="17351">MSSAVKRGLCWALAALQVTPENDNDVIEAKLTTGSSYLDINAQVRPDSQVDKENVQPAYSRTEVADHCSSESCWMVINNRVYDVTRFLRIHPGGDDIMLEYGGHDATSAFIDKGHSLDAYDMLAEYCIGVVTKVRLNPFISYIMGLIQRLICVFSP</sequence>
<keyword evidence="8" id="KW-0249">Electron transport</keyword>
<dbReference type="GO" id="GO:0046872">
    <property type="term" value="F:metal ion binding"/>
    <property type="evidence" value="ECO:0007669"/>
    <property type="project" value="UniProtKB-UniRule"/>
</dbReference>
<proteinExistence type="inferred from homology"/>
<keyword evidence="7" id="KW-0492">Microsome</keyword>
<dbReference type="FunFam" id="3.10.120.10:FF:000002">
    <property type="entry name" value="Cytochrome b5 type B"/>
    <property type="match status" value="1"/>
</dbReference>
<evidence type="ECO:0000256" key="5">
    <source>
        <dbReference type="ARBA" id="ARBA00022723"/>
    </source>
</evidence>
<dbReference type="InterPro" id="IPR050668">
    <property type="entry name" value="Cytochrome_b5"/>
</dbReference>
<evidence type="ECO:0000313" key="17">
    <source>
        <dbReference type="Proteomes" id="UP001497497"/>
    </source>
</evidence>
<comment type="subcellular location">
    <subcellularLocation>
        <location evidence="1">Endoplasmic reticulum membrane</location>
        <topology evidence="1">Single-pass membrane protein</topology>
        <orientation evidence="1">Cytoplasmic side</orientation>
    </subcellularLocation>
    <subcellularLocation>
        <location evidence="11">Microsome membrane</location>
        <topology evidence="11">Single-pass membrane protein</topology>
        <orientation evidence="11">Cytoplasmic side</orientation>
    </subcellularLocation>
</comment>
<dbReference type="GO" id="GO:0020037">
    <property type="term" value="F:heme binding"/>
    <property type="evidence" value="ECO:0007669"/>
    <property type="project" value="UniProtKB-UniRule"/>
</dbReference>
<organism evidence="16 17">
    <name type="scientific">Lymnaea stagnalis</name>
    <name type="common">Great pond snail</name>
    <name type="synonym">Helix stagnalis</name>
    <dbReference type="NCBI Taxonomy" id="6523"/>
    <lineage>
        <taxon>Eukaryota</taxon>
        <taxon>Metazoa</taxon>
        <taxon>Spiralia</taxon>
        <taxon>Lophotrochozoa</taxon>
        <taxon>Mollusca</taxon>
        <taxon>Gastropoda</taxon>
        <taxon>Heterobranchia</taxon>
        <taxon>Euthyneura</taxon>
        <taxon>Panpulmonata</taxon>
        <taxon>Hygrophila</taxon>
        <taxon>Lymnaeoidea</taxon>
        <taxon>Lymnaeidae</taxon>
        <taxon>Lymnaea</taxon>
    </lineage>
</organism>
<dbReference type="PANTHER" id="PTHR19359:SF150">
    <property type="entry name" value="CYTOCHROME B5"/>
    <property type="match status" value="1"/>
</dbReference>
<dbReference type="InterPro" id="IPR036400">
    <property type="entry name" value="Cyt_B5-like_heme/steroid_sf"/>
</dbReference>
<dbReference type="SMART" id="SM01117">
    <property type="entry name" value="Cyt-b5"/>
    <property type="match status" value="1"/>
</dbReference>
<evidence type="ECO:0000259" key="15">
    <source>
        <dbReference type="PROSITE" id="PS50255"/>
    </source>
</evidence>
<dbReference type="InterPro" id="IPR001199">
    <property type="entry name" value="Cyt_B5-like_heme/steroid-bd"/>
</dbReference>
<dbReference type="Pfam" id="PF00173">
    <property type="entry name" value="Cyt-b5"/>
    <property type="match status" value="1"/>
</dbReference>
<dbReference type="PROSITE" id="PS00191">
    <property type="entry name" value="CYTOCHROME_B5_1"/>
    <property type="match status" value="1"/>
</dbReference>
<dbReference type="GO" id="GO:0005789">
    <property type="term" value="C:endoplasmic reticulum membrane"/>
    <property type="evidence" value="ECO:0007669"/>
    <property type="project" value="UniProtKB-SubCell"/>
</dbReference>
<evidence type="ECO:0000256" key="11">
    <source>
        <dbReference type="ARBA" id="ARBA00037877"/>
    </source>
</evidence>
<evidence type="ECO:0000256" key="8">
    <source>
        <dbReference type="ARBA" id="ARBA00022982"/>
    </source>
</evidence>
<evidence type="ECO:0000256" key="14">
    <source>
        <dbReference type="RuleBase" id="RU362121"/>
    </source>
</evidence>
<dbReference type="SUPFAM" id="SSF55856">
    <property type="entry name" value="Cytochrome b5-like heme/steroid binding domain"/>
    <property type="match status" value="1"/>
</dbReference>
<dbReference type="EMBL" id="CAXITT010000921">
    <property type="protein sequence ID" value="CAL1547216.1"/>
    <property type="molecule type" value="Genomic_DNA"/>
</dbReference>
<gene>
    <name evidence="16" type="ORF">GSLYS_00020541001</name>
</gene>
<evidence type="ECO:0000256" key="10">
    <source>
        <dbReference type="ARBA" id="ARBA00023136"/>
    </source>
</evidence>
<keyword evidence="5 14" id="KW-0479">Metal-binding</keyword>
<dbReference type="InterPro" id="IPR018506">
    <property type="entry name" value="Cyt_B5_heme-BS"/>
</dbReference>
<dbReference type="Proteomes" id="UP001497497">
    <property type="component" value="Unassembled WGS sequence"/>
</dbReference>
<accession>A0AAV2IPL8</accession>
<comment type="similarity">
    <text evidence="12 14">Belongs to the cytochrome b5 family.</text>
</comment>
<dbReference type="PRINTS" id="PR00363">
    <property type="entry name" value="CYTOCHROMEB5"/>
</dbReference>
<dbReference type="AlphaFoldDB" id="A0AAV2IPL8"/>
<keyword evidence="6" id="KW-0256">Endoplasmic reticulum</keyword>
<feature type="domain" description="Cytochrome b5 heme-binding" evidence="15">
    <location>
        <begin position="56"/>
        <end position="132"/>
    </location>
</feature>
<evidence type="ECO:0000256" key="3">
    <source>
        <dbReference type="ARBA" id="ARBA00022617"/>
    </source>
</evidence>
<evidence type="ECO:0000256" key="1">
    <source>
        <dbReference type="ARBA" id="ARBA00004131"/>
    </source>
</evidence>
<comment type="caution">
    <text evidence="16">The sequence shown here is derived from an EMBL/GenBank/DDBJ whole genome shotgun (WGS) entry which is preliminary data.</text>
</comment>
<keyword evidence="3 14" id="KW-0349">Heme</keyword>
<evidence type="ECO:0000256" key="9">
    <source>
        <dbReference type="ARBA" id="ARBA00023004"/>
    </source>
</evidence>
<dbReference type="Gene3D" id="3.10.120.10">
    <property type="entry name" value="Cytochrome b5-like heme/steroid binding domain"/>
    <property type="match status" value="1"/>
</dbReference>
<keyword evidence="2" id="KW-0813">Transport</keyword>
<keyword evidence="4" id="KW-0812">Transmembrane</keyword>
<name>A0AAV2IPL8_LYMST</name>
<protein>
    <recommendedName>
        <fullName evidence="13">Cytochrome b5</fullName>
    </recommendedName>
</protein>
<evidence type="ECO:0000256" key="7">
    <source>
        <dbReference type="ARBA" id="ARBA00022848"/>
    </source>
</evidence>
<dbReference type="PANTHER" id="PTHR19359">
    <property type="entry name" value="CYTOCHROME B5"/>
    <property type="match status" value="1"/>
</dbReference>
<evidence type="ECO:0000256" key="6">
    <source>
        <dbReference type="ARBA" id="ARBA00022824"/>
    </source>
</evidence>
<keyword evidence="10" id="KW-0472">Membrane</keyword>
<keyword evidence="17" id="KW-1185">Reference proteome</keyword>
<evidence type="ECO:0000256" key="12">
    <source>
        <dbReference type="ARBA" id="ARBA00038168"/>
    </source>
</evidence>
<evidence type="ECO:0000313" key="16">
    <source>
        <dbReference type="EMBL" id="CAL1547216.1"/>
    </source>
</evidence>
<evidence type="ECO:0000256" key="2">
    <source>
        <dbReference type="ARBA" id="ARBA00022448"/>
    </source>
</evidence>
<keyword evidence="9 14" id="KW-0408">Iron</keyword>
<dbReference type="PROSITE" id="PS50255">
    <property type="entry name" value="CYTOCHROME_B5_2"/>
    <property type="match status" value="1"/>
</dbReference>
<reference evidence="16 17" key="1">
    <citation type="submission" date="2024-04" db="EMBL/GenBank/DDBJ databases">
        <authorList>
            <consortium name="Genoscope - CEA"/>
            <person name="William W."/>
        </authorList>
    </citation>
    <scope>NUCLEOTIDE SEQUENCE [LARGE SCALE GENOMIC DNA]</scope>
</reference>